<evidence type="ECO:0000259" key="3">
    <source>
        <dbReference type="Pfam" id="PF14389"/>
    </source>
</evidence>
<reference evidence="4 6" key="1">
    <citation type="journal article" date="2008" name="Science">
        <title>The Physcomitrella genome reveals evolutionary insights into the conquest of land by plants.</title>
        <authorList>
            <person name="Rensing S."/>
            <person name="Lang D."/>
            <person name="Zimmer A."/>
            <person name="Terry A."/>
            <person name="Salamov A."/>
            <person name="Shapiro H."/>
            <person name="Nishiyama T."/>
            <person name="Perroud P.-F."/>
            <person name="Lindquist E."/>
            <person name="Kamisugi Y."/>
            <person name="Tanahashi T."/>
            <person name="Sakakibara K."/>
            <person name="Fujita T."/>
            <person name="Oishi K."/>
            <person name="Shin-I T."/>
            <person name="Kuroki Y."/>
            <person name="Toyoda A."/>
            <person name="Suzuki Y."/>
            <person name="Hashimoto A."/>
            <person name="Yamaguchi K."/>
            <person name="Sugano A."/>
            <person name="Kohara Y."/>
            <person name="Fujiyama A."/>
            <person name="Anterola A."/>
            <person name="Aoki S."/>
            <person name="Ashton N."/>
            <person name="Barbazuk W.B."/>
            <person name="Barker E."/>
            <person name="Bennetzen J."/>
            <person name="Bezanilla M."/>
            <person name="Blankenship R."/>
            <person name="Cho S.H."/>
            <person name="Dutcher S."/>
            <person name="Estelle M."/>
            <person name="Fawcett J.A."/>
            <person name="Gundlach H."/>
            <person name="Hanada K."/>
            <person name="Heyl A."/>
            <person name="Hicks K.A."/>
            <person name="Hugh J."/>
            <person name="Lohr M."/>
            <person name="Mayer K."/>
            <person name="Melkozernov A."/>
            <person name="Murata T."/>
            <person name="Nelson D."/>
            <person name="Pils B."/>
            <person name="Prigge M."/>
            <person name="Reiss B."/>
            <person name="Renner T."/>
            <person name="Rombauts S."/>
            <person name="Rushton P."/>
            <person name="Sanderfoot A."/>
            <person name="Schween G."/>
            <person name="Shiu S.-H."/>
            <person name="Stueber K."/>
            <person name="Theodoulou F.L."/>
            <person name="Tu H."/>
            <person name="Van de Peer Y."/>
            <person name="Verrier P.J."/>
            <person name="Waters E."/>
            <person name="Wood A."/>
            <person name="Yang L."/>
            <person name="Cove D."/>
            <person name="Cuming A."/>
            <person name="Hasebe M."/>
            <person name="Lucas S."/>
            <person name="Mishler D.B."/>
            <person name="Reski R."/>
            <person name="Grigoriev I."/>
            <person name="Quatrano R.S."/>
            <person name="Boore J.L."/>
        </authorList>
    </citation>
    <scope>NUCLEOTIDE SEQUENCE [LARGE SCALE GENOMIC DNA]</scope>
    <source>
        <strain evidence="5 6">cv. Gransden 2004</strain>
    </source>
</reference>
<evidence type="ECO:0000313" key="6">
    <source>
        <dbReference type="Proteomes" id="UP000006727"/>
    </source>
</evidence>
<feature type="compositionally biased region" description="Polar residues" evidence="2">
    <location>
        <begin position="147"/>
        <end position="161"/>
    </location>
</feature>
<reference evidence="5" key="3">
    <citation type="submission" date="2020-12" db="UniProtKB">
        <authorList>
            <consortium name="EnsemblPlants"/>
        </authorList>
    </citation>
    <scope>IDENTIFICATION</scope>
</reference>
<keyword evidence="6" id="KW-1185">Reference proteome</keyword>
<proteinExistence type="predicted"/>
<dbReference type="InParanoid" id="A0A2K1KZU6"/>
<evidence type="ECO:0000256" key="1">
    <source>
        <dbReference type="SAM" id="Coils"/>
    </source>
</evidence>
<dbReference type="Gramene" id="Pp3c2_2500V3.2">
    <property type="protein sequence ID" value="Pp3c2_2500V3.2"/>
    <property type="gene ID" value="Pp3c2_2500"/>
</dbReference>
<evidence type="ECO:0000256" key="2">
    <source>
        <dbReference type="SAM" id="MobiDB-lite"/>
    </source>
</evidence>
<feature type="region of interest" description="Disordered" evidence="2">
    <location>
        <begin position="512"/>
        <end position="545"/>
    </location>
</feature>
<feature type="compositionally biased region" description="Polar residues" evidence="2">
    <location>
        <begin position="512"/>
        <end position="522"/>
    </location>
</feature>
<dbReference type="Proteomes" id="UP000006727">
    <property type="component" value="Chromosome 2"/>
</dbReference>
<dbReference type="InterPro" id="IPR025757">
    <property type="entry name" value="MIP1_Leuzipper"/>
</dbReference>
<dbReference type="PaxDb" id="3218-PP1S7_10V6.1"/>
<dbReference type="EnsemblPlants" id="Pp3c2_2500V3.2">
    <property type="protein sequence ID" value="Pp3c2_2500V3.2"/>
    <property type="gene ID" value="Pp3c2_2500"/>
</dbReference>
<dbReference type="STRING" id="3218.A0A2K1KZU6"/>
<dbReference type="AlphaFoldDB" id="A0A2K1KZU6"/>
<dbReference type="EnsemblPlants" id="Pp3c2_2500V3.3">
    <property type="protein sequence ID" value="Pp3c2_2500V3.3"/>
    <property type="gene ID" value="Pp3c2_2500"/>
</dbReference>
<accession>A0A2K1KZU6</accession>
<dbReference type="EMBL" id="ABEU02000002">
    <property type="protein sequence ID" value="PNR59299.1"/>
    <property type="molecule type" value="Genomic_DNA"/>
</dbReference>
<dbReference type="Pfam" id="PF14389">
    <property type="entry name" value="Lzipper-MIP1"/>
    <property type="match status" value="1"/>
</dbReference>
<feature type="region of interest" description="Disordered" evidence="2">
    <location>
        <begin position="147"/>
        <end position="181"/>
    </location>
</feature>
<dbReference type="EnsemblPlants" id="Pp3c2_2500V3.1">
    <property type="protein sequence ID" value="Pp3c2_2500V3.1"/>
    <property type="gene ID" value="Pp3c2_2500"/>
</dbReference>
<dbReference type="Gramene" id="Pp3c2_2500V3.1">
    <property type="protein sequence ID" value="Pp3c2_2500V3.1"/>
    <property type="gene ID" value="Pp3c2_2500"/>
</dbReference>
<organism evidence="4">
    <name type="scientific">Physcomitrium patens</name>
    <name type="common">Spreading-leaved earth moss</name>
    <name type="synonym">Physcomitrella patens</name>
    <dbReference type="NCBI Taxonomy" id="3218"/>
    <lineage>
        <taxon>Eukaryota</taxon>
        <taxon>Viridiplantae</taxon>
        <taxon>Streptophyta</taxon>
        <taxon>Embryophyta</taxon>
        <taxon>Bryophyta</taxon>
        <taxon>Bryophytina</taxon>
        <taxon>Bryopsida</taxon>
        <taxon>Funariidae</taxon>
        <taxon>Funariales</taxon>
        <taxon>Funariaceae</taxon>
        <taxon>Physcomitrium</taxon>
    </lineage>
</organism>
<feature type="compositionally biased region" description="Basic residues" evidence="2">
    <location>
        <begin position="301"/>
        <end position="311"/>
    </location>
</feature>
<evidence type="ECO:0000313" key="5">
    <source>
        <dbReference type="EnsemblPlants" id="Pp3c2_2500V3.1"/>
    </source>
</evidence>
<dbReference type="Gramene" id="Pp3c2_2500V3.3">
    <property type="protein sequence ID" value="Pp3c2_2500V3.3"/>
    <property type="gene ID" value="Pp3c2_2500"/>
</dbReference>
<reference evidence="4 6" key="2">
    <citation type="journal article" date="2018" name="Plant J.">
        <title>The Physcomitrella patens chromosome-scale assembly reveals moss genome structure and evolution.</title>
        <authorList>
            <person name="Lang D."/>
            <person name="Ullrich K.K."/>
            <person name="Murat F."/>
            <person name="Fuchs J."/>
            <person name="Jenkins J."/>
            <person name="Haas F.B."/>
            <person name="Piednoel M."/>
            <person name="Gundlach H."/>
            <person name="Van Bel M."/>
            <person name="Meyberg R."/>
            <person name="Vives C."/>
            <person name="Morata J."/>
            <person name="Symeonidi A."/>
            <person name="Hiss M."/>
            <person name="Muchero W."/>
            <person name="Kamisugi Y."/>
            <person name="Saleh O."/>
            <person name="Blanc G."/>
            <person name="Decker E.L."/>
            <person name="van Gessel N."/>
            <person name="Grimwood J."/>
            <person name="Hayes R.D."/>
            <person name="Graham S.W."/>
            <person name="Gunter L.E."/>
            <person name="McDaniel S.F."/>
            <person name="Hoernstein S.N.W."/>
            <person name="Larsson A."/>
            <person name="Li F.W."/>
            <person name="Perroud P.F."/>
            <person name="Phillips J."/>
            <person name="Ranjan P."/>
            <person name="Rokshar D.S."/>
            <person name="Rothfels C.J."/>
            <person name="Schneider L."/>
            <person name="Shu S."/>
            <person name="Stevenson D.W."/>
            <person name="Thummler F."/>
            <person name="Tillich M."/>
            <person name="Villarreal Aguilar J.C."/>
            <person name="Widiez T."/>
            <person name="Wong G.K."/>
            <person name="Wymore A."/>
            <person name="Zhang Y."/>
            <person name="Zimmer A.D."/>
            <person name="Quatrano R.S."/>
            <person name="Mayer K.F.X."/>
            <person name="Goodstein D."/>
            <person name="Casacuberta J.M."/>
            <person name="Vandepoele K."/>
            <person name="Reski R."/>
            <person name="Cuming A.C."/>
            <person name="Tuskan G.A."/>
            <person name="Maumus F."/>
            <person name="Salse J."/>
            <person name="Schmutz J."/>
            <person name="Rensing S.A."/>
        </authorList>
    </citation>
    <scope>NUCLEOTIDE SEQUENCE [LARGE SCALE GENOMIC DNA]</scope>
    <source>
        <strain evidence="5 6">cv. Gransden 2004</strain>
    </source>
</reference>
<feature type="region of interest" description="Disordered" evidence="2">
    <location>
        <begin position="228"/>
        <end position="247"/>
    </location>
</feature>
<feature type="compositionally biased region" description="Polar residues" evidence="2">
    <location>
        <begin position="345"/>
        <end position="355"/>
    </location>
</feature>
<feature type="coiled-coil region" evidence="1">
    <location>
        <begin position="87"/>
        <end position="114"/>
    </location>
</feature>
<name>A0A2K1KZU6_PHYPA</name>
<dbReference type="PANTHER" id="PTHR46248:SF4">
    <property type="entry name" value="OS01G0147800 PROTEIN"/>
    <property type="match status" value="1"/>
</dbReference>
<sequence>MQDIPYDVSHVPIDYDEPFNVNEVSAKISNKDASRKRREKRVSLEKDIAKLQKKLMIEVNMRNALNRGLSRPLGSLPRIYGCLPVETRELLLEVAVLEEEIMSLEKQVICLGRQIVSEVPPMDKEHIWRTLQQISCPEEADVVVSPTVASKNSARTHSKPTLSPDKTFVQQSNSSKPLTSAGKVVENKCSFRKVSISSGNSLDNGSFIKPPMYPMNSFEPRRTSLTIPPTKSQVQRNNPFQKVLPGNSRDLKSRKILSVGKEQHDVYSSVGPTVPFIPTQPSDLKEKITSPVLPAPGSPHHVGKNSTKCRRMRTEDGKAPMKSQNPFKRKDPIDNKVPPAGCNLKPTNTPASRGQNKGPVDLAMRTPRLPRQPLMYGTQRELKASTAKRVQRTEHTRTTLAAPNMCTSLNHDSSPQTHCQNPDVFGTAKKDSNHVGVPSTVTLDGDCRQTGVSPAQARIHGFCLNDRMEQESRSTCSPETRSQLSSEQVADSILLSVEVVKLLEKIYANMNKKQSSLTSEPNSSSQASMSTSLSSTSPDDYEMTSGTNMKFRLDDFHAESFRTETGSTTKSIRLYYSGEIENSLDLSRGNISNRVTGFRERLM</sequence>
<feature type="region of interest" description="Disordered" evidence="2">
    <location>
        <begin position="290"/>
        <end position="364"/>
    </location>
</feature>
<evidence type="ECO:0000313" key="4">
    <source>
        <dbReference type="EMBL" id="PNR59299.1"/>
    </source>
</evidence>
<dbReference type="PANTHER" id="PTHR46248">
    <property type="entry name" value="EXPRESSED PROTEIN"/>
    <property type="match status" value="1"/>
</dbReference>
<feature type="compositionally biased region" description="Polar residues" evidence="2">
    <location>
        <begin position="168"/>
        <end position="178"/>
    </location>
</feature>
<protein>
    <recommendedName>
        <fullName evidence="3">Ternary complex factor MIP1 leucine-zipper domain-containing protein</fullName>
    </recommendedName>
</protein>
<keyword evidence="1" id="KW-0175">Coiled coil</keyword>
<feature type="compositionally biased region" description="Polar residues" evidence="2">
    <location>
        <begin position="228"/>
        <end position="240"/>
    </location>
</feature>
<gene>
    <name evidence="4" type="ORF">PHYPA_002090</name>
</gene>
<feature type="domain" description="Ternary complex factor MIP1 leucine-zipper" evidence="3">
    <location>
        <begin position="37"/>
        <end position="117"/>
    </location>
</feature>
<feature type="compositionally biased region" description="Low complexity" evidence="2">
    <location>
        <begin position="523"/>
        <end position="537"/>
    </location>
</feature>